<dbReference type="PANTHER" id="PTHR12746">
    <property type="entry name" value="NONSENSE-MEDIATED MRNA DECAY PROTEIN 3"/>
    <property type="match status" value="1"/>
</dbReference>
<evidence type="ECO:0000313" key="2">
    <source>
        <dbReference type="EMBL" id="AIZ57289.1"/>
    </source>
</evidence>
<dbReference type="GO" id="GO:0043023">
    <property type="term" value="F:ribosomal large subunit binding"/>
    <property type="evidence" value="ECO:0007669"/>
    <property type="project" value="InterPro"/>
</dbReference>
<dbReference type="Proteomes" id="UP000030787">
    <property type="component" value="Chromosome"/>
</dbReference>
<proteinExistence type="predicted"/>
<dbReference type="AlphaFoldDB" id="A0A0A7LDY7"/>
<feature type="domain" description="Nmd3 N-terminal" evidence="1">
    <location>
        <begin position="4"/>
        <end position="234"/>
    </location>
</feature>
<keyword evidence="3" id="KW-1185">Reference proteome</keyword>
<protein>
    <submittedName>
        <fullName evidence="2">NMD3 family protein</fullName>
    </submittedName>
</protein>
<dbReference type="GeneID" id="24819090"/>
<name>A0A0A7LDY7_9ARCH</name>
<dbReference type="RefSeq" id="WP_048113474.1">
    <property type="nucleotide sequence ID" value="NZ_CP010070.1"/>
</dbReference>
<sequence>MNFCVKCGKETENIIDGLCTECFLDGKKLISLPHHVNVFVCTNCGDTGTGEFWETKDLRDAILDAAEGALNINKEAKKLDIESVSLEQDPYTFVVEVTAKLDVKGCPAEDSATTIIRLKNTVCKRCSRQLGNYYEAILQIRGSKEVPHKTMKEALRKVENLVDAQSITNRRLFITKAEEVQGGIDIYLSSISMGKAASKELTDTYCAETKEASKLVGLTEEGTEMYRVTYLVRLPDFQAGDIVQFEGRYFKLVRLSSTGAKVIDITNHRERSVKRSDIPMLKVFVKAGDLREAVVISKGKGEVQILEPSNYSTVDLKIPEDAEIGDAVKVVEINDSLYYVP</sequence>
<dbReference type="OrthoDB" id="15051at2157"/>
<evidence type="ECO:0000259" key="1">
    <source>
        <dbReference type="Pfam" id="PF04981"/>
    </source>
</evidence>
<accession>A0A0A7LDY7</accession>
<dbReference type="STRING" id="1577791.Mpt1_c14330"/>
<dbReference type="PANTHER" id="PTHR12746:SF2">
    <property type="entry name" value="60S RIBOSOMAL EXPORT PROTEIN NMD3"/>
    <property type="match status" value="1"/>
</dbReference>
<dbReference type="Pfam" id="PF04981">
    <property type="entry name" value="NMD3"/>
    <property type="match status" value="1"/>
</dbReference>
<dbReference type="InterPro" id="IPR039768">
    <property type="entry name" value="Nmd3"/>
</dbReference>
<organism evidence="2 3">
    <name type="scientific">Candidatus Methanoplasma termitum</name>
    <dbReference type="NCBI Taxonomy" id="1577791"/>
    <lineage>
        <taxon>Archaea</taxon>
        <taxon>Methanobacteriati</taxon>
        <taxon>Thermoplasmatota</taxon>
        <taxon>Thermoplasmata</taxon>
        <taxon>Methanomassiliicoccales</taxon>
        <taxon>Methanomassiliicoccaceae</taxon>
        <taxon>Candidatus Methanoplasma</taxon>
    </lineage>
</organism>
<dbReference type="KEGG" id="mear:Mpt1_c14330"/>
<evidence type="ECO:0000313" key="3">
    <source>
        <dbReference type="Proteomes" id="UP000030787"/>
    </source>
</evidence>
<dbReference type="EMBL" id="CP010070">
    <property type="protein sequence ID" value="AIZ57289.1"/>
    <property type="molecule type" value="Genomic_DNA"/>
</dbReference>
<dbReference type="InterPro" id="IPR007064">
    <property type="entry name" value="Nmd3_N"/>
</dbReference>
<dbReference type="GO" id="GO:0005737">
    <property type="term" value="C:cytoplasm"/>
    <property type="evidence" value="ECO:0007669"/>
    <property type="project" value="TreeGrafter"/>
</dbReference>
<dbReference type="HOGENOM" id="CLU_065087_0_0_2"/>
<gene>
    <name evidence="2" type="ORF">Mpt1_c14330</name>
</gene>
<reference evidence="2 3" key="1">
    <citation type="journal article" date="2014" name="Appl. Environ. Microbiol.">
        <title>Comparative Genome Analysis of 'Candidatus Methanoplasma termitum' Indicates a New Mode of Energy Metabolism in the Seventh Order of Methanogens.</title>
        <authorList>
            <person name="Lang K."/>
            <person name="Schuldes J."/>
            <person name="Klingl A."/>
            <person name="Poehlein A."/>
            <person name="Daniel R."/>
            <person name="Brune A."/>
        </authorList>
    </citation>
    <scope>NUCLEOTIDE SEQUENCE [LARGE SCALE GENOMIC DNA]</scope>
    <source>
        <strain evidence="3">Mpt1</strain>
    </source>
</reference>